<dbReference type="Pfam" id="PF13361">
    <property type="entry name" value="UvrD_C"/>
    <property type="match status" value="2"/>
</dbReference>
<keyword evidence="6" id="KW-0238">DNA-binding</keyword>
<dbReference type="EMBL" id="BMLZ01000016">
    <property type="protein sequence ID" value="GGP29839.1"/>
    <property type="molecule type" value="Genomic_DNA"/>
</dbReference>
<dbReference type="InterPro" id="IPR000212">
    <property type="entry name" value="DNA_helicase_UvrD/REP"/>
</dbReference>
<comment type="catalytic activity">
    <reaction evidence="8">
        <text>Couples ATP hydrolysis with the unwinding of duplex DNA by translocating in the 3'-5' direction.</text>
        <dbReference type="EC" id="5.6.2.4"/>
    </reaction>
</comment>
<evidence type="ECO:0000256" key="11">
    <source>
        <dbReference type="PROSITE-ProRule" id="PRU00560"/>
    </source>
</evidence>
<dbReference type="GO" id="GO:0000725">
    <property type="term" value="P:recombinational repair"/>
    <property type="evidence" value="ECO:0007669"/>
    <property type="project" value="TreeGrafter"/>
</dbReference>
<dbReference type="Pfam" id="PF00580">
    <property type="entry name" value="UvrD-helicase"/>
    <property type="match status" value="1"/>
</dbReference>
<evidence type="ECO:0000313" key="16">
    <source>
        <dbReference type="EMBL" id="GGP29839.1"/>
    </source>
</evidence>
<dbReference type="InterPro" id="IPR014017">
    <property type="entry name" value="DNA_helicase_UvrD-like_C"/>
</dbReference>
<evidence type="ECO:0000313" key="15">
    <source>
        <dbReference type="EMBL" id="GGI74182.1"/>
    </source>
</evidence>
<feature type="domain" description="UvrD-like helicase C-terminal" evidence="14">
    <location>
        <begin position="208"/>
        <end position="492"/>
    </location>
</feature>
<dbReference type="Proteomes" id="UP000630135">
    <property type="component" value="Unassembled WGS sequence"/>
</dbReference>
<comment type="caution">
    <text evidence="11">Lacks conserved residue(s) required for the propagation of feature annotation.</text>
</comment>
<evidence type="ECO:0000313" key="18">
    <source>
        <dbReference type="Proteomes" id="UP000652720"/>
    </source>
</evidence>
<dbReference type="Gene3D" id="3.40.50.300">
    <property type="entry name" value="P-loop containing nucleotide triphosphate hydrolases"/>
    <property type="match status" value="2"/>
</dbReference>
<keyword evidence="7" id="KW-0413">Isomerase</keyword>
<dbReference type="GO" id="GO:0016787">
    <property type="term" value="F:hydrolase activity"/>
    <property type="evidence" value="ECO:0007669"/>
    <property type="project" value="UniProtKB-UniRule"/>
</dbReference>
<evidence type="ECO:0000256" key="6">
    <source>
        <dbReference type="ARBA" id="ARBA00023125"/>
    </source>
</evidence>
<evidence type="ECO:0000256" key="2">
    <source>
        <dbReference type="ARBA" id="ARBA00022741"/>
    </source>
</evidence>
<dbReference type="PROSITE" id="PS51198">
    <property type="entry name" value="UVRD_HELICASE_ATP_BIND"/>
    <property type="match status" value="1"/>
</dbReference>
<dbReference type="Proteomes" id="UP000652720">
    <property type="component" value="Unassembled WGS sequence"/>
</dbReference>
<dbReference type="Gene3D" id="1.10.486.10">
    <property type="entry name" value="PCRA, domain 4"/>
    <property type="match status" value="1"/>
</dbReference>
<keyword evidence="3 11" id="KW-0378">Hydrolase</keyword>
<dbReference type="Gene3D" id="1.10.10.160">
    <property type="match status" value="1"/>
</dbReference>
<dbReference type="EC" id="5.6.2.4" evidence="9"/>
<feature type="domain" description="UvrD-like helicase ATP-binding" evidence="13">
    <location>
        <begin position="1"/>
        <end position="207"/>
    </location>
</feature>
<reference evidence="15" key="2">
    <citation type="journal article" date="2014" name="Int. J. Syst. Evol. Microbiol.">
        <title>Complete genome sequence of Corynebacterium casei LMG S-19264T (=DSM 44701T), isolated from a smear-ripened cheese.</title>
        <authorList>
            <consortium name="US DOE Joint Genome Institute (JGI-PGF)"/>
            <person name="Walter F."/>
            <person name="Albersmeier A."/>
            <person name="Kalinowski J."/>
            <person name="Ruckert C."/>
        </authorList>
    </citation>
    <scope>NUCLEOTIDE SEQUENCE</scope>
    <source>
        <strain evidence="15">CGMCC 1.8885</strain>
    </source>
</reference>
<organism evidence="15 18">
    <name type="scientific">Deinococcus wulumuqiensis</name>
    <dbReference type="NCBI Taxonomy" id="980427"/>
    <lineage>
        <taxon>Bacteria</taxon>
        <taxon>Thermotogati</taxon>
        <taxon>Deinococcota</taxon>
        <taxon>Deinococci</taxon>
        <taxon>Deinococcales</taxon>
        <taxon>Deinococcaceae</taxon>
        <taxon>Deinococcus</taxon>
    </lineage>
</organism>
<evidence type="ECO:0000256" key="9">
    <source>
        <dbReference type="ARBA" id="ARBA00034808"/>
    </source>
</evidence>
<dbReference type="Pfam" id="PF21196">
    <property type="entry name" value="PcrA_UvrD_tudor"/>
    <property type="match status" value="1"/>
</dbReference>
<feature type="region of interest" description="Disordered" evidence="12">
    <location>
        <begin position="669"/>
        <end position="690"/>
    </location>
</feature>
<evidence type="ECO:0000259" key="13">
    <source>
        <dbReference type="PROSITE" id="PS51198"/>
    </source>
</evidence>
<evidence type="ECO:0000256" key="3">
    <source>
        <dbReference type="ARBA" id="ARBA00022801"/>
    </source>
</evidence>
<dbReference type="PANTHER" id="PTHR11070:SF2">
    <property type="entry name" value="ATP-DEPENDENT DNA HELICASE SRS2"/>
    <property type="match status" value="1"/>
</dbReference>
<evidence type="ECO:0000256" key="10">
    <source>
        <dbReference type="ARBA" id="ARBA00048988"/>
    </source>
</evidence>
<name>A0AAV4K0W4_9DEIO</name>
<dbReference type="PANTHER" id="PTHR11070">
    <property type="entry name" value="UVRD / RECB / PCRA DNA HELICASE FAMILY MEMBER"/>
    <property type="match status" value="1"/>
</dbReference>
<proteinExistence type="inferred from homology"/>
<dbReference type="AlphaFoldDB" id="A0AAV4K0W4"/>
<evidence type="ECO:0000256" key="7">
    <source>
        <dbReference type="ARBA" id="ARBA00023235"/>
    </source>
</evidence>
<dbReference type="EMBL" id="BMMA01000003">
    <property type="protein sequence ID" value="GGI74182.1"/>
    <property type="molecule type" value="Genomic_DNA"/>
</dbReference>
<dbReference type="InterPro" id="IPR027417">
    <property type="entry name" value="P-loop_NTPase"/>
</dbReference>
<evidence type="ECO:0000313" key="17">
    <source>
        <dbReference type="Proteomes" id="UP000630135"/>
    </source>
</evidence>
<dbReference type="SUPFAM" id="SSF52540">
    <property type="entry name" value="P-loop containing nucleoside triphosphate hydrolases"/>
    <property type="match status" value="1"/>
</dbReference>
<evidence type="ECO:0000256" key="12">
    <source>
        <dbReference type="SAM" id="MobiDB-lite"/>
    </source>
</evidence>
<dbReference type="InterPro" id="IPR013986">
    <property type="entry name" value="DExx_box_DNA_helicase_dom_sf"/>
</dbReference>
<accession>A0AAV4K0W4</accession>
<keyword evidence="5 11" id="KW-0067">ATP-binding</keyword>
<dbReference type="GO" id="GO:0005524">
    <property type="term" value="F:ATP binding"/>
    <property type="evidence" value="ECO:0007669"/>
    <property type="project" value="UniProtKB-UniRule"/>
</dbReference>
<evidence type="ECO:0000256" key="5">
    <source>
        <dbReference type="ARBA" id="ARBA00022840"/>
    </source>
</evidence>
<dbReference type="GO" id="GO:0003677">
    <property type="term" value="F:DNA binding"/>
    <property type="evidence" value="ECO:0007669"/>
    <property type="project" value="UniProtKB-KW"/>
</dbReference>
<dbReference type="GO" id="GO:0043138">
    <property type="term" value="F:3'-5' DNA helicase activity"/>
    <property type="evidence" value="ECO:0007669"/>
    <property type="project" value="UniProtKB-EC"/>
</dbReference>
<sequence length="759" mass="85175">MDRARQMGLTDLVIGEEHFSQRLFGEARKQWLADLTEDDREVAARLRQMTFKDFDTYLGIQKGNLRLPYVPQDLPAEAAALITEPQGGPDLYAQVYERHDELRRREGKLDFDDLIVAAWMLMSRFPALLQGIRAQWDYVSVDEFQDVNLAQSEMMDLVAGGCRSYMAIGDDDQTIYQWRGAHPRFILGFAKRYGAREYTLPANFRCPLGVIALADRVIAQNRVRAPKRLRGTREGNGVHVHAPRSGEAARVAIQALNEGRNPDDIVILLRTYAQSAEIEQVLLEERVPYRLIGAAPFYRRAEVTTLLAYIELALADLDVLAGRSLTTQRRERVQAHWKSVANRPSRYLRVADIERIARDAWRSGRTLATTLEAFAEGQPGHVAKPVAVLATWLGFLTEDMGTTPGRDVLLDFVGAIGYRDYLISTAPTTEFGEERAGMVDALAEMAQTRSLGELVTHLAQLHEQVRYEETLRKRSATEEPRLTIMTAFRAKGLEWPVVIVPDCTSAIYSSKPHADAAAGEEERRVFYVAMTRARQELHLVVGDDDDTTRFLEDVKYDRVVHQHDRLDGLLKRGPRSWSAGDTCEAAEILGHYEHEGFVQRWLNPEVRRVLLGRFQSLKAQPAIQASDLAAQELQRLLDLQKYAAHGPVTADGAEFSDWPDLDAVLRARRAGHSREGSQPETTSSAARTRGAQVDALGRTVASAPVTSLVVGDRVRHARFGDGEVLQVKQTGTQTEALIRFEAGTKRMSLEFARLEKLTN</sequence>
<keyword evidence="2 11" id="KW-0547">Nucleotide-binding</keyword>
<dbReference type="PROSITE" id="PS51217">
    <property type="entry name" value="UVRD_HELICASE_CTER"/>
    <property type="match status" value="1"/>
</dbReference>
<evidence type="ECO:0000256" key="1">
    <source>
        <dbReference type="ARBA" id="ARBA00009922"/>
    </source>
</evidence>
<keyword evidence="17" id="KW-1185">Reference proteome</keyword>
<comment type="similarity">
    <text evidence="1">Belongs to the helicase family. UvrD subfamily.</text>
</comment>
<reference evidence="15" key="4">
    <citation type="submission" date="2023-08" db="EMBL/GenBank/DDBJ databases">
        <authorList>
            <person name="Sun Q."/>
            <person name="Zhou Y."/>
        </authorList>
    </citation>
    <scope>NUCLEOTIDE SEQUENCE</scope>
    <source>
        <strain evidence="16">CGMCC 1.8884</strain>
        <strain evidence="15">CGMCC 1.8885</strain>
    </source>
</reference>
<reference evidence="17" key="3">
    <citation type="journal article" date="2019" name="Int. J. Syst. Evol. Microbiol.">
        <title>The Global Catalogue of Microorganisms (GCM) 10K type strain sequencing project: providing services to taxonomists for standard genome sequencing and annotation.</title>
        <authorList>
            <consortium name="The Broad Institute Genomics Platform"/>
            <consortium name="The Broad Institute Genome Sequencing Center for Infectious Disease"/>
            <person name="Wu L."/>
            <person name="Ma J."/>
        </authorList>
    </citation>
    <scope>NUCLEOTIDE SEQUENCE [LARGE SCALE GENOMIC DNA]</scope>
    <source>
        <strain evidence="17">CGMCC 1.8884</strain>
    </source>
</reference>
<dbReference type="InterPro" id="IPR014016">
    <property type="entry name" value="UvrD-like_ATP-bd"/>
</dbReference>
<comment type="caution">
    <text evidence="15">The sequence shown here is derived from an EMBL/GenBank/DDBJ whole genome shotgun (WGS) entry which is preliminary data.</text>
</comment>
<evidence type="ECO:0000259" key="14">
    <source>
        <dbReference type="PROSITE" id="PS51217"/>
    </source>
</evidence>
<protein>
    <recommendedName>
        <fullName evidence="9">DNA 3'-5' helicase</fullName>
        <ecNumber evidence="9">5.6.2.4</ecNumber>
    </recommendedName>
</protein>
<evidence type="ECO:0000256" key="4">
    <source>
        <dbReference type="ARBA" id="ARBA00022806"/>
    </source>
</evidence>
<gene>
    <name evidence="16" type="ORF">GCM10008021_14900</name>
    <name evidence="15" type="ORF">GCM10010914_05260</name>
</gene>
<reference evidence="16" key="1">
    <citation type="journal article" date="2014" name="Int. J. Syst. Evol. Microbiol.">
        <title>Complete genome of a new Firmicutes species belonging to the dominant human colonic microbiota ('Ruminococcus bicirculans') reveals two chromosomes and a selective capacity to utilize plant glucans.</title>
        <authorList>
            <consortium name="NISC Comparative Sequencing Program"/>
            <person name="Wegmann U."/>
            <person name="Louis P."/>
            <person name="Goesmann A."/>
            <person name="Henrissat B."/>
            <person name="Duncan S.H."/>
            <person name="Flint H.J."/>
        </authorList>
    </citation>
    <scope>NUCLEOTIDE SEQUENCE</scope>
    <source>
        <strain evidence="16">CGMCC 1.8884</strain>
    </source>
</reference>
<keyword evidence="4 11" id="KW-0347">Helicase</keyword>
<evidence type="ECO:0000256" key="8">
    <source>
        <dbReference type="ARBA" id="ARBA00034617"/>
    </source>
</evidence>
<comment type="catalytic activity">
    <reaction evidence="10">
        <text>ATP + H2O = ADP + phosphate + H(+)</text>
        <dbReference type="Rhea" id="RHEA:13065"/>
        <dbReference type="ChEBI" id="CHEBI:15377"/>
        <dbReference type="ChEBI" id="CHEBI:15378"/>
        <dbReference type="ChEBI" id="CHEBI:30616"/>
        <dbReference type="ChEBI" id="CHEBI:43474"/>
        <dbReference type="ChEBI" id="CHEBI:456216"/>
        <dbReference type="EC" id="5.6.2.4"/>
    </reaction>
</comment>